<feature type="domain" description="Glycosyltransferase RgtA/B/C/D-like" evidence="9">
    <location>
        <begin position="86"/>
        <end position="248"/>
    </location>
</feature>
<keyword evidence="5 8" id="KW-0812">Transmembrane</keyword>
<gene>
    <name evidence="10" type="primary">arnT_4</name>
    <name evidence="10" type="ORF">Pan189_39370</name>
</gene>
<evidence type="ECO:0000256" key="3">
    <source>
        <dbReference type="ARBA" id="ARBA00022676"/>
    </source>
</evidence>
<keyword evidence="3 10" id="KW-0328">Glycosyltransferase</keyword>
<keyword evidence="4 10" id="KW-0808">Transferase</keyword>
<feature type="transmembrane region" description="Helical" evidence="8">
    <location>
        <begin position="393"/>
        <end position="414"/>
    </location>
</feature>
<dbReference type="EMBL" id="CP036268">
    <property type="protein sequence ID" value="QDT39529.1"/>
    <property type="molecule type" value="Genomic_DNA"/>
</dbReference>
<dbReference type="RefSeq" id="WP_145365662.1">
    <property type="nucleotide sequence ID" value="NZ_CP036268.1"/>
</dbReference>
<evidence type="ECO:0000313" key="10">
    <source>
        <dbReference type="EMBL" id="QDT39529.1"/>
    </source>
</evidence>
<evidence type="ECO:0000256" key="8">
    <source>
        <dbReference type="SAM" id="Phobius"/>
    </source>
</evidence>
<evidence type="ECO:0000259" key="9">
    <source>
        <dbReference type="Pfam" id="PF13231"/>
    </source>
</evidence>
<dbReference type="EC" id="2.4.2.43" evidence="10"/>
<keyword evidence="2" id="KW-1003">Cell membrane</keyword>
<keyword evidence="7 8" id="KW-0472">Membrane</keyword>
<evidence type="ECO:0000256" key="6">
    <source>
        <dbReference type="ARBA" id="ARBA00022989"/>
    </source>
</evidence>
<evidence type="ECO:0000256" key="2">
    <source>
        <dbReference type="ARBA" id="ARBA00022475"/>
    </source>
</evidence>
<dbReference type="AlphaFoldDB" id="A0A517R6L6"/>
<feature type="transmembrane region" description="Helical" evidence="8">
    <location>
        <begin position="426"/>
        <end position="447"/>
    </location>
</feature>
<feature type="transmembrane region" description="Helical" evidence="8">
    <location>
        <begin position="232"/>
        <end position="252"/>
    </location>
</feature>
<dbReference type="GO" id="GO:0103015">
    <property type="term" value="F:4-amino-4-deoxy-L-arabinose transferase activity"/>
    <property type="evidence" value="ECO:0007669"/>
    <property type="project" value="UniProtKB-EC"/>
</dbReference>
<organism evidence="10 11">
    <name type="scientific">Stratiformator vulcanicus</name>
    <dbReference type="NCBI Taxonomy" id="2527980"/>
    <lineage>
        <taxon>Bacteria</taxon>
        <taxon>Pseudomonadati</taxon>
        <taxon>Planctomycetota</taxon>
        <taxon>Planctomycetia</taxon>
        <taxon>Planctomycetales</taxon>
        <taxon>Planctomycetaceae</taxon>
        <taxon>Stratiformator</taxon>
    </lineage>
</organism>
<feature type="transmembrane region" description="Helical" evidence="8">
    <location>
        <begin position="134"/>
        <end position="152"/>
    </location>
</feature>
<dbReference type="GO" id="GO:0005886">
    <property type="term" value="C:plasma membrane"/>
    <property type="evidence" value="ECO:0007669"/>
    <property type="project" value="UniProtKB-SubCell"/>
</dbReference>
<protein>
    <submittedName>
        <fullName evidence="10">Undecaprenyl phosphate-alpha-4-amino-4-deoxy-L-arabinose arabinosyl transferase</fullName>
        <ecNumber evidence="10">2.4.2.43</ecNumber>
    </submittedName>
</protein>
<name>A0A517R6L6_9PLAN</name>
<dbReference type="PANTHER" id="PTHR33908">
    <property type="entry name" value="MANNOSYLTRANSFERASE YKCB-RELATED"/>
    <property type="match status" value="1"/>
</dbReference>
<dbReference type="Proteomes" id="UP000317318">
    <property type="component" value="Chromosome"/>
</dbReference>
<dbReference type="Pfam" id="PF13231">
    <property type="entry name" value="PMT_2"/>
    <property type="match status" value="1"/>
</dbReference>
<evidence type="ECO:0000256" key="1">
    <source>
        <dbReference type="ARBA" id="ARBA00004651"/>
    </source>
</evidence>
<evidence type="ECO:0000256" key="7">
    <source>
        <dbReference type="ARBA" id="ARBA00023136"/>
    </source>
</evidence>
<dbReference type="InterPro" id="IPR050297">
    <property type="entry name" value="LipidA_mod_glycosyltrf_83"/>
</dbReference>
<evidence type="ECO:0000256" key="4">
    <source>
        <dbReference type="ARBA" id="ARBA00022679"/>
    </source>
</evidence>
<feature type="transmembrane region" description="Helical" evidence="8">
    <location>
        <begin position="292"/>
        <end position="311"/>
    </location>
</feature>
<dbReference type="OrthoDB" id="232702at2"/>
<proteinExistence type="predicted"/>
<dbReference type="KEGG" id="svp:Pan189_39370"/>
<keyword evidence="6 8" id="KW-1133">Transmembrane helix</keyword>
<feature type="transmembrane region" description="Helical" evidence="8">
    <location>
        <begin position="32"/>
        <end position="50"/>
    </location>
</feature>
<reference evidence="10 11" key="1">
    <citation type="submission" date="2019-02" db="EMBL/GenBank/DDBJ databases">
        <title>Deep-cultivation of Planctomycetes and their phenomic and genomic characterization uncovers novel biology.</title>
        <authorList>
            <person name="Wiegand S."/>
            <person name="Jogler M."/>
            <person name="Boedeker C."/>
            <person name="Pinto D."/>
            <person name="Vollmers J."/>
            <person name="Rivas-Marin E."/>
            <person name="Kohn T."/>
            <person name="Peeters S.H."/>
            <person name="Heuer A."/>
            <person name="Rast P."/>
            <person name="Oberbeckmann S."/>
            <person name="Bunk B."/>
            <person name="Jeske O."/>
            <person name="Meyerdierks A."/>
            <person name="Storesund J.E."/>
            <person name="Kallscheuer N."/>
            <person name="Luecker S."/>
            <person name="Lage O.M."/>
            <person name="Pohl T."/>
            <person name="Merkel B.J."/>
            <person name="Hornburger P."/>
            <person name="Mueller R.-W."/>
            <person name="Bruemmer F."/>
            <person name="Labrenz M."/>
            <person name="Spormann A.M."/>
            <person name="Op den Camp H."/>
            <person name="Overmann J."/>
            <person name="Amann R."/>
            <person name="Jetten M.S.M."/>
            <person name="Mascher T."/>
            <person name="Medema M.H."/>
            <person name="Devos D.P."/>
            <person name="Kaster A.-K."/>
            <person name="Ovreas L."/>
            <person name="Rohde M."/>
            <person name="Galperin M.Y."/>
            <person name="Jogler C."/>
        </authorList>
    </citation>
    <scope>NUCLEOTIDE SEQUENCE [LARGE SCALE GENOMIC DNA]</scope>
    <source>
        <strain evidence="10 11">Pan189</strain>
    </source>
</reference>
<feature type="transmembrane region" description="Helical" evidence="8">
    <location>
        <begin position="109"/>
        <end position="128"/>
    </location>
</feature>
<feature type="transmembrane region" description="Helical" evidence="8">
    <location>
        <begin position="454"/>
        <end position="475"/>
    </location>
</feature>
<evidence type="ECO:0000313" key="11">
    <source>
        <dbReference type="Proteomes" id="UP000317318"/>
    </source>
</evidence>
<keyword evidence="11" id="KW-1185">Reference proteome</keyword>
<accession>A0A517R6L6</accession>
<dbReference type="PANTHER" id="PTHR33908:SF11">
    <property type="entry name" value="MEMBRANE PROTEIN"/>
    <property type="match status" value="1"/>
</dbReference>
<feature type="transmembrane region" description="Helical" evidence="8">
    <location>
        <begin position="195"/>
        <end position="220"/>
    </location>
</feature>
<comment type="subcellular location">
    <subcellularLocation>
        <location evidence="1">Cell membrane</location>
        <topology evidence="1">Multi-pass membrane protein</topology>
    </subcellularLocation>
</comment>
<dbReference type="GO" id="GO:0009103">
    <property type="term" value="P:lipopolysaccharide biosynthetic process"/>
    <property type="evidence" value="ECO:0007669"/>
    <property type="project" value="UniProtKB-ARBA"/>
</dbReference>
<sequence length="586" mass="63764">MSSLSHATAGSVVSIGAAPVASARLSRAMKPAMLAAFAATLFLFFQLGTWRPAGHHESLAIVPAQEMLRTGDFLVPTYAGEPRLRKPPLVYWTHATVGRLAGRIDTATARLPSALAAVGLAILLFFWADAWYGRTAAVAAFLAQVSSVYVVTYGRSAEVDMTLCLLSTAALFLIAPKEADDRGSLSYRDGTIIGLLAAVSWLGKFHFGPAMIFGVAIVWLTLRGRRDQIRKLLLNPGTLVALPAAIFVWPMLLLAERPDAIEIWLVETVGRAVGATGSSPIWYYVPHLLGLSMPWTIFAIPGAVLSFQAAWPSTAASLRQRFSWRATSARRDARPTDLRERFLWVWLLTQLAILSLSVNKHSHYLLPALPICSLWAARRIEQLRKCAARGEPLLNVPATCVAVAAVLAGLVYLVMRLDARHDVPVLSLSTLAASIFASAAIVALVLLPLRKPKTAAILIGGVGCFGFIVGLMWVLPSNDGRQEVAASAQRVDALVPPYEPLFAFDIGEHAVVGHLDRPIKRANSIAGLRQMLAVRDAIWVIAPSKSTAVLHTHRWVDRDWNVPFGTTDLRVVRLRPVDRSEHGRVR</sequence>
<dbReference type="InterPro" id="IPR038731">
    <property type="entry name" value="RgtA/B/C-like"/>
</dbReference>
<evidence type="ECO:0000256" key="5">
    <source>
        <dbReference type="ARBA" id="ARBA00022692"/>
    </source>
</evidence>